<organism evidence="1">
    <name type="scientific">viral metagenome</name>
    <dbReference type="NCBI Taxonomy" id="1070528"/>
    <lineage>
        <taxon>unclassified sequences</taxon>
        <taxon>metagenomes</taxon>
        <taxon>organismal metagenomes</taxon>
    </lineage>
</organism>
<accession>A0A6C0I259</accession>
<sequence length="51" mass="5672">MPLPSELVFQVQKAPLFFLRFPVFPKTVTVEPEAYNVGSEGTVPPVFPLPL</sequence>
<name>A0A6C0I259_9ZZZZ</name>
<proteinExistence type="predicted"/>
<protein>
    <submittedName>
        <fullName evidence="1">Uncharacterized protein</fullName>
    </submittedName>
</protein>
<reference evidence="1" key="1">
    <citation type="journal article" date="2020" name="Nature">
        <title>Giant virus diversity and host interactions through global metagenomics.</title>
        <authorList>
            <person name="Schulz F."/>
            <person name="Roux S."/>
            <person name="Paez-Espino D."/>
            <person name="Jungbluth S."/>
            <person name="Walsh D.A."/>
            <person name="Denef V.J."/>
            <person name="McMahon K.D."/>
            <person name="Konstantinidis K.T."/>
            <person name="Eloe-Fadrosh E.A."/>
            <person name="Kyrpides N.C."/>
            <person name="Woyke T."/>
        </authorList>
    </citation>
    <scope>NUCLEOTIDE SEQUENCE</scope>
    <source>
        <strain evidence="1">GVMAG-M-3300023184-18</strain>
    </source>
</reference>
<dbReference type="EMBL" id="MN740081">
    <property type="protein sequence ID" value="QHT87091.1"/>
    <property type="molecule type" value="Genomic_DNA"/>
</dbReference>
<evidence type="ECO:0000313" key="1">
    <source>
        <dbReference type="EMBL" id="QHT87091.1"/>
    </source>
</evidence>
<dbReference type="AlphaFoldDB" id="A0A6C0I259"/>